<organism evidence="2">
    <name type="scientific">Pseudomonas solani</name>
    <dbReference type="NCBI Taxonomy" id="2731552"/>
    <lineage>
        <taxon>Bacteria</taxon>
        <taxon>Pseudomonadati</taxon>
        <taxon>Pseudomonadota</taxon>
        <taxon>Gammaproteobacteria</taxon>
        <taxon>Pseudomonadales</taxon>
        <taxon>Pseudomonadaceae</taxon>
        <taxon>Pseudomonas</taxon>
    </lineage>
</organism>
<keyword evidence="1" id="KW-0472">Membrane</keyword>
<dbReference type="EMBL" id="CP158373">
    <property type="protein sequence ID" value="XBY67341.1"/>
    <property type="molecule type" value="Genomic_DNA"/>
</dbReference>
<evidence type="ECO:0000256" key="1">
    <source>
        <dbReference type="SAM" id="Phobius"/>
    </source>
</evidence>
<protein>
    <submittedName>
        <fullName evidence="2">DUF2065 family protein</fullName>
    </submittedName>
</protein>
<keyword evidence="1" id="KW-1133">Transmembrane helix</keyword>
<feature type="transmembrane region" description="Helical" evidence="1">
    <location>
        <begin position="44"/>
        <end position="60"/>
    </location>
</feature>
<dbReference type="RefSeq" id="WP_350448775.1">
    <property type="nucleotide sequence ID" value="NZ_CP158373.1"/>
</dbReference>
<proteinExistence type="predicted"/>
<dbReference type="InterPro" id="IPR019201">
    <property type="entry name" value="DUF2065"/>
</dbReference>
<accession>A0AAU7YB56</accession>
<name>A0AAU7YB56_9PSED</name>
<dbReference type="AlphaFoldDB" id="A0AAU7YB56"/>
<reference evidence="2" key="1">
    <citation type="submission" date="2023-08" db="EMBL/GenBank/DDBJ databases">
        <title>Increased levels of nutrients transform a symbiont into a lethal pathobiont.</title>
        <authorList>
            <person name="Lachnit T."/>
            <person name="Ulrich L."/>
            <person name="Willmer F.M."/>
            <person name="Hasenbein T."/>
            <person name="Steiner L.X."/>
            <person name="Wolters M."/>
            <person name="Herbst E.M."/>
            <person name="Deines P."/>
        </authorList>
    </citation>
    <scope>NUCLEOTIDE SEQUENCE</scope>
    <source>
        <strain evidence="2">T3</strain>
    </source>
</reference>
<dbReference type="Pfam" id="PF09838">
    <property type="entry name" value="DUF2065"/>
    <property type="match status" value="1"/>
</dbReference>
<keyword evidence="1" id="KW-0812">Transmembrane</keyword>
<dbReference type="PANTHER" id="PTHR38602">
    <property type="entry name" value="INNER MEMBRANE PROTEIN-RELATED"/>
    <property type="match status" value="1"/>
</dbReference>
<evidence type="ECO:0000313" key="2">
    <source>
        <dbReference type="EMBL" id="XBY67341.1"/>
    </source>
</evidence>
<feature type="transmembrane region" description="Helical" evidence="1">
    <location>
        <begin position="6"/>
        <end position="23"/>
    </location>
</feature>
<dbReference type="PANTHER" id="PTHR38602:SF1">
    <property type="entry name" value="INNER MEMBRANE PROTEIN"/>
    <property type="match status" value="1"/>
</dbReference>
<gene>
    <name evidence="2" type="ORF">ABS648_27510</name>
</gene>
<sequence>MWQEIGIAFCFVLVLEGILPFLYPCRWRAAVHGLAGLKDRQLRLMGLVSMLLGTGLLYLLH</sequence>